<dbReference type="Gene3D" id="2.40.110.10">
    <property type="entry name" value="Butyryl-CoA Dehydrogenase, subunit A, domain 2"/>
    <property type="match status" value="1"/>
</dbReference>
<dbReference type="InterPro" id="IPR015947">
    <property type="entry name" value="PUA-like_sf"/>
</dbReference>
<evidence type="ECO:0000256" key="2">
    <source>
        <dbReference type="ARBA" id="ARBA00022454"/>
    </source>
</evidence>
<organism evidence="13 14">
    <name type="scientific">Eragrostis curvula</name>
    <name type="common">weeping love grass</name>
    <dbReference type="NCBI Taxonomy" id="38414"/>
    <lineage>
        <taxon>Eukaryota</taxon>
        <taxon>Viridiplantae</taxon>
        <taxon>Streptophyta</taxon>
        <taxon>Embryophyta</taxon>
        <taxon>Tracheophyta</taxon>
        <taxon>Spermatophyta</taxon>
        <taxon>Magnoliopsida</taxon>
        <taxon>Liliopsida</taxon>
        <taxon>Poales</taxon>
        <taxon>Poaceae</taxon>
        <taxon>PACMAD clade</taxon>
        <taxon>Chloridoideae</taxon>
        <taxon>Eragrostideae</taxon>
        <taxon>Eragrostidinae</taxon>
        <taxon>Eragrostis</taxon>
    </lineage>
</organism>
<keyword evidence="6 7" id="KW-0539">Nucleus</keyword>
<comment type="subcellular location">
    <subcellularLocation>
        <location evidence="1">Chromosome</location>
    </subcellularLocation>
    <subcellularLocation>
        <location evidence="7">Nucleus</location>
    </subcellularLocation>
</comment>
<dbReference type="GO" id="GO:0042054">
    <property type="term" value="F:histone methyltransferase activity"/>
    <property type="evidence" value="ECO:0007669"/>
    <property type="project" value="InterPro"/>
</dbReference>
<dbReference type="GO" id="GO:0008270">
    <property type="term" value="F:zinc ion binding"/>
    <property type="evidence" value="ECO:0007669"/>
    <property type="project" value="InterPro"/>
</dbReference>
<name>A0A5J9UZ37_9POAL</name>
<dbReference type="GO" id="GO:0003690">
    <property type="term" value="F:double-stranded DNA binding"/>
    <property type="evidence" value="ECO:0007669"/>
    <property type="project" value="TreeGrafter"/>
</dbReference>
<dbReference type="SUPFAM" id="SSF88697">
    <property type="entry name" value="PUA domain-like"/>
    <property type="match status" value="1"/>
</dbReference>
<dbReference type="Gene3D" id="1.20.140.10">
    <property type="entry name" value="Butyryl-CoA Dehydrogenase, subunit A, domain 3"/>
    <property type="match status" value="1"/>
</dbReference>
<feature type="domain" description="SET" evidence="9">
    <location>
        <begin position="588"/>
        <end position="729"/>
    </location>
</feature>
<dbReference type="SMART" id="SM00508">
    <property type="entry name" value="PostSET"/>
    <property type="match status" value="1"/>
</dbReference>
<dbReference type="GO" id="GO:0032259">
    <property type="term" value="P:methylation"/>
    <property type="evidence" value="ECO:0007669"/>
    <property type="project" value="UniProtKB-KW"/>
</dbReference>
<dbReference type="InterPro" id="IPR001214">
    <property type="entry name" value="SET_dom"/>
</dbReference>
<accession>A0A5J9UZ37</accession>
<dbReference type="GO" id="GO:0005634">
    <property type="term" value="C:nucleus"/>
    <property type="evidence" value="ECO:0007669"/>
    <property type="project" value="UniProtKB-SubCell"/>
</dbReference>
<dbReference type="SMART" id="SM00466">
    <property type="entry name" value="SRA"/>
    <property type="match status" value="1"/>
</dbReference>
<dbReference type="InterPro" id="IPR055060">
    <property type="entry name" value="ACOX_C_alpha1"/>
</dbReference>
<feature type="non-terminal residue" evidence="13">
    <location>
        <position position="1"/>
    </location>
</feature>
<dbReference type="SMART" id="SM00317">
    <property type="entry name" value="SET"/>
    <property type="match status" value="1"/>
</dbReference>
<dbReference type="Pfam" id="PF05033">
    <property type="entry name" value="Pre-SET"/>
    <property type="match status" value="1"/>
</dbReference>
<dbReference type="SUPFAM" id="SSF56645">
    <property type="entry name" value="Acyl-CoA dehydrogenase NM domain-like"/>
    <property type="match status" value="1"/>
</dbReference>
<evidence type="ECO:0000259" key="11">
    <source>
        <dbReference type="PROSITE" id="PS50868"/>
    </source>
</evidence>
<dbReference type="Gramene" id="TVU29003">
    <property type="protein sequence ID" value="TVU29003"/>
    <property type="gene ID" value="EJB05_20545"/>
</dbReference>
<evidence type="ECO:0000256" key="3">
    <source>
        <dbReference type="ARBA" id="ARBA00022603"/>
    </source>
</evidence>
<evidence type="ECO:0000256" key="6">
    <source>
        <dbReference type="ARBA" id="ARBA00023242"/>
    </source>
</evidence>
<dbReference type="Gene3D" id="2.170.270.10">
    <property type="entry name" value="SET domain"/>
    <property type="match status" value="1"/>
</dbReference>
<dbReference type="PROSITE" id="PS50868">
    <property type="entry name" value="POST_SET"/>
    <property type="match status" value="1"/>
</dbReference>
<dbReference type="SUPFAM" id="SSF82199">
    <property type="entry name" value="SET domain"/>
    <property type="match status" value="1"/>
</dbReference>
<dbReference type="InterPro" id="IPR046373">
    <property type="entry name" value="Acyl-CoA_Oxase/DH_mid-dom_sf"/>
</dbReference>
<feature type="domain" description="Post-SET" evidence="11">
    <location>
        <begin position="742"/>
        <end position="758"/>
    </location>
</feature>
<feature type="domain" description="Pre-SET" evidence="10">
    <location>
        <begin position="526"/>
        <end position="585"/>
    </location>
</feature>
<dbReference type="InterPro" id="IPR003616">
    <property type="entry name" value="Post-SET_dom"/>
</dbReference>
<evidence type="ECO:0000313" key="13">
    <source>
        <dbReference type="EMBL" id="TVU29003.1"/>
    </source>
</evidence>
<dbReference type="InterPro" id="IPR009100">
    <property type="entry name" value="AcylCoA_DH/oxidase_NM_dom_sf"/>
</dbReference>
<dbReference type="AlphaFoldDB" id="A0A5J9UZ37"/>
<evidence type="ECO:0000259" key="12">
    <source>
        <dbReference type="PROSITE" id="PS51015"/>
    </source>
</evidence>
<feature type="domain" description="YDG" evidence="12">
    <location>
        <begin position="314"/>
        <end position="456"/>
    </location>
</feature>
<feature type="region of interest" description="Disordered" evidence="8">
    <location>
        <begin position="211"/>
        <end position="244"/>
    </location>
</feature>
<gene>
    <name evidence="13" type="ORF">EJB05_20545</name>
</gene>
<dbReference type="PROSITE" id="PS50280">
    <property type="entry name" value="SET"/>
    <property type="match status" value="1"/>
</dbReference>
<dbReference type="PROSITE" id="PS50867">
    <property type="entry name" value="PRE_SET"/>
    <property type="match status" value="1"/>
</dbReference>
<dbReference type="Pfam" id="PF22924">
    <property type="entry name" value="ACOX_C_alpha1"/>
    <property type="match status" value="1"/>
</dbReference>
<dbReference type="PANTHER" id="PTHR45660:SF35">
    <property type="entry name" value="SET DOMAIN-CONTAINING PROTEIN"/>
    <property type="match status" value="1"/>
</dbReference>
<dbReference type="Proteomes" id="UP000324897">
    <property type="component" value="Chromosome 1"/>
</dbReference>
<evidence type="ECO:0008006" key="15">
    <source>
        <dbReference type="Google" id="ProtNLM"/>
    </source>
</evidence>
<dbReference type="Pfam" id="PF00856">
    <property type="entry name" value="SET"/>
    <property type="match status" value="1"/>
</dbReference>
<dbReference type="OrthoDB" id="5792673at2759"/>
<evidence type="ECO:0000259" key="9">
    <source>
        <dbReference type="PROSITE" id="PS50280"/>
    </source>
</evidence>
<dbReference type="InterPro" id="IPR036250">
    <property type="entry name" value="AcylCo_DH-like_C"/>
</dbReference>
<keyword evidence="5" id="KW-0949">S-adenosyl-L-methionine</keyword>
<dbReference type="InterPro" id="IPR051357">
    <property type="entry name" value="H3K9_HMTase_SUVAR3-9"/>
</dbReference>
<protein>
    <recommendedName>
        <fullName evidence="15">SET domain-containing protein</fullName>
    </recommendedName>
</protein>
<dbReference type="PANTHER" id="PTHR45660">
    <property type="entry name" value="HISTONE-LYSINE N-METHYLTRANSFERASE SETMAR"/>
    <property type="match status" value="1"/>
</dbReference>
<dbReference type="Pfam" id="PF02182">
    <property type="entry name" value="SAD_SRA"/>
    <property type="match status" value="1"/>
</dbReference>
<proteinExistence type="predicted"/>
<dbReference type="SMART" id="SM00468">
    <property type="entry name" value="PreSET"/>
    <property type="match status" value="1"/>
</dbReference>
<keyword evidence="4" id="KW-0808">Transferase</keyword>
<feature type="region of interest" description="Disordered" evidence="8">
    <location>
        <begin position="187"/>
        <end position="206"/>
    </location>
</feature>
<sequence>MQGGGTRVLLTSSGVRRYKVLVPWRFGYVHPEIKQGDVFDPVQCRGLSVTWSDRVPADEELCSCGDGKVSMGGGIGIGGDCSLDSLGDNADEGGSMPNDSNFIYSEGLENNAVATEPVGEAQPSKLQGFQCDGTAESNSVGKDFISVGFRAGDSTVPGCRKGRKAVVPWRFKIGYKPKWSLGMCPGDGSNGQTEGTDGSKQSACAMASNPSGVEVSAARKRSSVKVQKGTGSVPKKRKTYKDHNHQAVPKSRISLVRENVLTTLREFRVIYKKLLEIEETKWKERGHELRPDLAAFNIYKERYCVEYDEKRYVGSIPEVQIGDIFNSSMELSVVGIHHAQLLPVDYIKKDGTCLAVSIVSYAQPSVSSNNFDFLLHVGSMAATSDQKIEDADLALKHSMDTGMPVRVIHAIINEPSDNVQSKQLASYVYGGLFLVEKLCIEKIKGEQCVNTFHLRRMAGQQHIDIYEVLRTRSPEPFNGIFVDDISGGLEKMPISVINTISNEYPMALRYISQIQYPLKYQPNPPSGCNCVGGCSFSKNCACAVKNGGMFPFSHIGLLEDRPLIYECGPSCKCPPTCHNRVSQHGIKFRLQVFKTKSMGWGVRCLDFIPSGSFVCEYIGEILEDQEAQERMSDEYLFAAGNNYYIVPRWKGLCKKIPSLQDGPSEDEEIVFAVDAVSSGNFARYINHGCTPNLFPQNVLFDHDDKRMPHIMFFATEDIPPLKELSYDYNYGDEVYDSDGNIKKKQCFCGSVECTGWFPFSEQVIYFCWIGTGGLEPRSSSGSCYHWPKFQIIGCYAQTELGHGSNAQGLETTAFFFIPRPMSLLYIHSPTLTSSKWWLGESFHSCSCLWSTDNRRKGLHPSKALSRAVCIVVRYSAIRKQFGSQVGSPETLVLNYKIQQRRLFPLLASAYAFRLVADWLKWLYTNLTQRLEAKDFSPLQYVHACTAGLKADAIEECRKLFVDMVT</sequence>
<dbReference type="GO" id="GO:0005694">
    <property type="term" value="C:chromosome"/>
    <property type="evidence" value="ECO:0007669"/>
    <property type="project" value="UniProtKB-SubCell"/>
</dbReference>
<keyword evidence="2" id="KW-0158">Chromosome</keyword>
<dbReference type="InterPro" id="IPR046341">
    <property type="entry name" value="SET_dom_sf"/>
</dbReference>
<evidence type="ECO:0000313" key="14">
    <source>
        <dbReference type="Proteomes" id="UP000324897"/>
    </source>
</evidence>
<keyword evidence="14" id="KW-1185">Reference proteome</keyword>
<comment type="caution">
    <text evidence="13">The sequence shown here is derived from an EMBL/GenBank/DDBJ whole genome shotgun (WGS) entry which is preliminary data.</text>
</comment>
<dbReference type="Gene3D" id="2.30.280.10">
    <property type="entry name" value="SRA-YDG"/>
    <property type="match status" value="1"/>
</dbReference>
<dbReference type="InterPro" id="IPR003105">
    <property type="entry name" value="SRA_YDG"/>
</dbReference>
<evidence type="ECO:0000256" key="8">
    <source>
        <dbReference type="SAM" id="MobiDB-lite"/>
    </source>
</evidence>
<evidence type="ECO:0000256" key="5">
    <source>
        <dbReference type="ARBA" id="ARBA00022691"/>
    </source>
</evidence>
<dbReference type="SUPFAM" id="SSF47203">
    <property type="entry name" value="Acyl-CoA dehydrogenase C-terminal domain-like"/>
    <property type="match status" value="1"/>
</dbReference>
<evidence type="ECO:0000256" key="1">
    <source>
        <dbReference type="ARBA" id="ARBA00004286"/>
    </source>
</evidence>
<dbReference type="InterPro" id="IPR007728">
    <property type="entry name" value="Pre-SET_dom"/>
</dbReference>
<dbReference type="PROSITE" id="PS51015">
    <property type="entry name" value="YDG"/>
    <property type="match status" value="1"/>
</dbReference>
<evidence type="ECO:0000259" key="10">
    <source>
        <dbReference type="PROSITE" id="PS50867"/>
    </source>
</evidence>
<keyword evidence="3" id="KW-0489">Methyltransferase</keyword>
<feature type="compositionally biased region" description="Polar residues" evidence="8">
    <location>
        <begin position="190"/>
        <end position="202"/>
    </location>
</feature>
<evidence type="ECO:0000256" key="7">
    <source>
        <dbReference type="PROSITE-ProRule" id="PRU00358"/>
    </source>
</evidence>
<dbReference type="GO" id="GO:0016627">
    <property type="term" value="F:oxidoreductase activity, acting on the CH-CH group of donors"/>
    <property type="evidence" value="ECO:0007669"/>
    <property type="project" value="InterPro"/>
</dbReference>
<reference evidence="13 14" key="1">
    <citation type="journal article" date="2019" name="Sci. Rep.">
        <title>A high-quality genome of Eragrostis curvula grass provides insights into Poaceae evolution and supports new strategies to enhance forage quality.</title>
        <authorList>
            <person name="Carballo J."/>
            <person name="Santos B.A.C.M."/>
            <person name="Zappacosta D."/>
            <person name="Garbus I."/>
            <person name="Selva J.P."/>
            <person name="Gallo C.A."/>
            <person name="Diaz A."/>
            <person name="Albertini E."/>
            <person name="Caccamo M."/>
            <person name="Echenique V."/>
        </authorList>
    </citation>
    <scope>NUCLEOTIDE SEQUENCE [LARGE SCALE GENOMIC DNA]</scope>
    <source>
        <strain evidence="14">cv. Victoria</strain>
        <tissue evidence="13">Leaf</tissue>
    </source>
</reference>
<dbReference type="EMBL" id="RWGY01000011">
    <property type="protein sequence ID" value="TVU29003.1"/>
    <property type="molecule type" value="Genomic_DNA"/>
</dbReference>
<evidence type="ECO:0000256" key="4">
    <source>
        <dbReference type="ARBA" id="ARBA00022679"/>
    </source>
</evidence>
<dbReference type="InterPro" id="IPR036987">
    <property type="entry name" value="SRA-YDG_sf"/>
</dbReference>